<sequence length="78" mass="8715">MATRDVASMSAPPDVLRYMPPMESCVRFYYGQRKFNKKHGDRLCALWAGMDSSAKEKLIEACAIGCLDGEAIRMRGVI</sequence>
<dbReference type="GeneID" id="25911727"/>
<gene>
    <name evidence="1" type="ORF">SARC_11223</name>
</gene>
<dbReference type="EMBL" id="KQ243175">
    <property type="protein sequence ID" value="KNC76267.1"/>
    <property type="molecule type" value="Genomic_DNA"/>
</dbReference>
<reference evidence="1 2" key="1">
    <citation type="submission" date="2011-02" db="EMBL/GenBank/DDBJ databases">
        <title>The Genome Sequence of Sphaeroforma arctica JP610.</title>
        <authorList>
            <consortium name="The Broad Institute Genome Sequencing Platform"/>
            <person name="Russ C."/>
            <person name="Cuomo C."/>
            <person name="Young S.K."/>
            <person name="Zeng Q."/>
            <person name="Gargeya S."/>
            <person name="Alvarado L."/>
            <person name="Berlin A."/>
            <person name="Chapman S.B."/>
            <person name="Chen Z."/>
            <person name="Freedman E."/>
            <person name="Gellesch M."/>
            <person name="Goldberg J."/>
            <person name="Griggs A."/>
            <person name="Gujja S."/>
            <person name="Heilman E."/>
            <person name="Heiman D."/>
            <person name="Howarth C."/>
            <person name="Mehta T."/>
            <person name="Neiman D."/>
            <person name="Pearson M."/>
            <person name="Roberts A."/>
            <person name="Saif S."/>
            <person name="Shea T."/>
            <person name="Shenoy N."/>
            <person name="Sisk P."/>
            <person name="Stolte C."/>
            <person name="Sykes S."/>
            <person name="White J."/>
            <person name="Yandava C."/>
            <person name="Burger G."/>
            <person name="Gray M.W."/>
            <person name="Holland P.W.H."/>
            <person name="King N."/>
            <person name="Lang F.B.F."/>
            <person name="Roger A.J."/>
            <person name="Ruiz-Trillo I."/>
            <person name="Haas B."/>
            <person name="Nusbaum C."/>
            <person name="Birren B."/>
        </authorList>
    </citation>
    <scope>NUCLEOTIDE SEQUENCE [LARGE SCALE GENOMIC DNA]</scope>
    <source>
        <strain evidence="1 2">JP610</strain>
    </source>
</reference>
<dbReference type="RefSeq" id="XP_014150169.1">
    <property type="nucleotide sequence ID" value="XM_014294694.1"/>
</dbReference>
<dbReference type="Proteomes" id="UP000054560">
    <property type="component" value="Unassembled WGS sequence"/>
</dbReference>
<accession>A0A0L0FHL3</accession>
<evidence type="ECO:0000313" key="2">
    <source>
        <dbReference type="Proteomes" id="UP000054560"/>
    </source>
</evidence>
<evidence type="ECO:0000313" key="1">
    <source>
        <dbReference type="EMBL" id="KNC76267.1"/>
    </source>
</evidence>
<organism evidence="1 2">
    <name type="scientific">Sphaeroforma arctica JP610</name>
    <dbReference type="NCBI Taxonomy" id="667725"/>
    <lineage>
        <taxon>Eukaryota</taxon>
        <taxon>Ichthyosporea</taxon>
        <taxon>Ichthyophonida</taxon>
        <taxon>Sphaeroforma</taxon>
    </lineage>
</organism>
<name>A0A0L0FHL3_9EUKA</name>
<protein>
    <submittedName>
        <fullName evidence="1">Uncharacterized protein</fullName>
    </submittedName>
</protein>
<dbReference type="AlphaFoldDB" id="A0A0L0FHL3"/>
<keyword evidence="2" id="KW-1185">Reference proteome</keyword>
<proteinExistence type="predicted"/>